<dbReference type="Proteomes" id="UP001212602">
    <property type="component" value="Unassembled WGS sequence"/>
</dbReference>
<name>A0AAE3T1K3_9BURK</name>
<sequence length="651" mass="71151">MSVIAEIEARLASGAALTVAHLGGAAAIAAEADALVKAPYLDVLVALASSAETKDESILDALVLRGFREGRNALPFRDAANAVVDSDALRMRISRELQPVLVQRVNQRQDVADGLVAAYALEALFRLALSGAISKYQTLGLMTELGREEGGLFAEHAAKLTGTAFHIWGEQDLLHALDRLLVNEDAEGEAAFELGLAHLARALEGDSLPKILEGLETAKVFFSHARQADEDRADAVAYCSSIDLIRGFATGAAAVALRAPLESLMAAVADRDRLLQMGVLPSWLKPRQDRDIQWAKFLRTVEFLANDLERPSWLNAWAVMDRLLDVYDADRTVCAGTGLDELLRPRIEAAFARERGLLSHLDDLLCEPGWLETHGEASRTLRARIEELEKGAATSGKPTEGAPYPQLRRILQDDQRVGEMPADFAERLEGLLVDRARRSEHIVHPVVQRILSDVRIAFAQCSDYNGVIRDDFDELVLQVVLFCKDRQDAGLKELGARGAYLRDSNATEFQFQSDLREWLSGNFLRGDVRTEVEGVATGRADVYVGFGAHRFVIELKRHHGMVNADVARRYLGQAGSYQGTNVKLGVLGVLELVKREGPPASLEECIWYDAIVPSGTQVARHHVVFRVPGVLSSPSAFSAKAGKVVSDSVSD</sequence>
<evidence type="ECO:0000313" key="1">
    <source>
        <dbReference type="EMBL" id="MDA7418071.1"/>
    </source>
</evidence>
<gene>
    <name evidence="1" type="ORF">PGB34_17030</name>
</gene>
<proteinExistence type="predicted"/>
<protein>
    <recommendedName>
        <fullName evidence="3">PD-(D/E)XK nuclease superfamily protein</fullName>
    </recommendedName>
</protein>
<organism evidence="1 2">
    <name type="scientific">Xenophilus arseniciresistens</name>
    <dbReference type="NCBI Taxonomy" id="1283306"/>
    <lineage>
        <taxon>Bacteria</taxon>
        <taxon>Pseudomonadati</taxon>
        <taxon>Pseudomonadota</taxon>
        <taxon>Betaproteobacteria</taxon>
        <taxon>Burkholderiales</taxon>
        <taxon>Comamonadaceae</taxon>
        <taxon>Xenophilus</taxon>
    </lineage>
</organism>
<evidence type="ECO:0008006" key="3">
    <source>
        <dbReference type="Google" id="ProtNLM"/>
    </source>
</evidence>
<keyword evidence="2" id="KW-1185">Reference proteome</keyword>
<dbReference type="RefSeq" id="WP_271429283.1">
    <property type="nucleotide sequence ID" value="NZ_JAQIPB010000008.1"/>
</dbReference>
<comment type="caution">
    <text evidence="1">The sequence shown here is derived from an EMBL/GenBank/DDBJ whole genome shotgun (WGS) entry which is preliminary data.</text>
</comment>
<accession>A0AAE3T1K3</accession>
<dbReference type="EMBL" id="JAQIPB010000008">
    <property type="protein sequence ID" value="MDA7418071.1"/>
    <property type="molecule type" value="Genomic_DNA"/>
</dbReference>
<evidence type="ECO:0000313" key="2">
    <source>
        <dbReference type="Proteomes" id="UP001212602"/>
    </source>
</evidence>
<dbReference type="AlphaFoldDB" id="A0AAE3T1K3"/>
<reference evidence="1" key="1">
    <citation type="submission" date="2023-01" db="EMBL/GenBank/DDBJ databases">
        <title>Xenophilus mangrovi sp. nov., isolated from soil of Mangrove nature reserve.</title>
        <authorList>
            <person name="Xu S."/>
            <person name="Liu Z."/>
            <person name="Xu Y."/>
        </authorList>
    </citation>
    <scope>NUCLEOTIDE SEQUENCE</scope>
    <source>
        <strain evidence="1">YW8</strain>
    </source>
</reference>